<evidence type="ECO:0000256" key="5">
    <source>
        <dbReference type="ARBA" id="ARBA00022692"/>
    </source>
</evidence>
<dbReference type="InterPro" id="IPR057074">
    <property type="entry name" value="IR75A_N"/>
</dbReference>
<evidence type="ECO:0000256" key="4">
    <source>
        <dbReference type="ARBA" id="ARBA00022475"/>
    </source>
</evidence>
<dbReference type="PANTHER" id="PTHR42643:SF24">
    <property type="entry name" value="IONOTROPIC RECEPTOR 60A"/>
    <property type="match status" value="1"/>
</dbReference>
<keyword evidence="8 13" id="KW-0472">Membrane</keyword>
<dbReference type="GO" id="GO:0015276">
    <property type="term" value="F:ligand-gated monoatomic ion channel activity"/>
    <property type="evidence" value="ECO:0007669"/>
    <property type="project" value="InterPro"/>
</dbReference>
<dbReference type="Pfam" id="PF00060">
    <property type="entry name" value="Lig_chan"/>
    <property type="match status" value="1"/>
</dbReference>
<keyword evidence="18" id="KW-1185">Reference proteome</keyword>
<evidence type="ECO:0000256" key="12">
    <source>
        <dbReference type="ARBA" id="ARBA00023303"/>
    </source>
</evidence>
<dbReference type="Gene3D" id="3.40.190.10">
    <property type="entry name" value="Periplasmic binding protein-like II"/>
    <property type="match status" value="1"/>
</dbReference>
<comment type="similarity">
    <text evidence="2">Belongs to the glutamate-gated ion channel (TC 1.A.10.1) family.</text>
</comment>
<protein>
    <submittedName>
        <fullName evidence="17">Uncharacterized protein</fullName>
    </submittedName>
</protein>
<feature type="transmembrane region" description="Helical" evidence="13">
    <location>
        <begin position="314"/>
        <end position="338"/>
    </location>
</feature>
<evidence type="ECO:0000256" key="13">
    <source>
        <dbReference type="SAM" id="Phobius"/>
    </source>
</evidence>
<feature type="domain" description="Ionotropic glutamate receptor C-terminal" evidence="14">
    <location>
        <begin position="251"/>
        <end position="355"/>
    </location>
</feature>
<reference evidence="17" key="1">
    <citation type="journal article" date="2023" name="IScience">
        <title>Live-bearing cockroach genome reveals convergent evolutionary mechanisms linked to viviparity in insects and beyond.</title>
        <authorList>
            <person name="Fouks B."/>
            <person name="Harrison M.C."/>
            <person name="Mikhailova A.A."/>
            <person name="Marchal E."/>
            <person name="English S."/>
            <person name="Carruthers M."/>
            <person name="Jennings E.C."/>
            <person name="Chiamaka E.L."/>
            <person name="Frigard R.A."/>
            <person name="Pippel M."/>
            <person name="Attardo G.M."/>
            <person name="Benoit J.B."/>
            <person name="Bornberg-Bauer E."/>
            <person name="Tobe S.S."/>
        </authorList>
    </citation>
    <scope>NUCLEOTIDE SEQUENCE</scope>
    <source>
        <strain evidence="17">Stay&amp;Tobe</strain>
    </source>
</reference>
<organism evidence="17 18">
    <name type="scientific">Diploptera punctata</name>
    <name type="common">Pacific beetle cockroach</name>
    <dbReference type="NCBI Taxonomy" id="6984"/>
    <lineage>
        <taxon>Eukaryota</taxon>
        <taxon>Metazoa</taxon>
        <taxon>Ecdysozoa</taxon>
        <taxon>Arthropoda</taxon>
        <taxon>Hexapoda</taxon>
        <taxon>Insecta</taxon>
        <taxon>Pterygota</taxon>
        <taxon>Neoptera</taxon>
        <taxon>Polyneoptera</taxon>
        <taxon>Dictyoptera</taxon>
        <taxon>Blattodea</taxon>
        <taxon>Blaberoidea</taxon>
        <taxon>Blaberidae</taxon>
        <taxon>Diplopterinae</taxon>
        <taxon>Diploptera</taxon>
    </lineage>
</organism>
<keyword evidence="10" id="KW-0325">Glycoprotein</keyword>
<keyword evidence="12" id="KW-0407">Ion channel</keyword>
<evidence type="ECO:0000256" key="2">
    <source>
        <dbReference type="ARBA" id="ARBA00008685"/>
    </source>
</evidence>
<evidence type="ECO:0000256" key="11">
    <source>
        <dbReference type="ARBA" id="ARBA00023286"/>
    </source>
</evidence>
<evidence type="ECO:0000259" key="16">
    <source>
        <dbReference type="Pfam" id="PF24576"/>
    </source>
</evidence>
<evidence type="ECO:0000313" key="17">
    <source>
        <dbReference type="EMBL" id="KAJ9585857.1"/>
    </source>
</evidence>
<evidence type="ECO:0000256" key="8">
    <source>
        <dbReference type="ARBA" id="ARBA00023136"/>
    </source>
</evidence>
<dbReference type="AlphaFoldDB" id="A0AAD7ZTM1"/>
<comment type="caution">
    <text evidence="17">The sequence shown here is derived from an EMBL/GenBank/DDBJ whole genome shotgun (WGS) entry which is preliminary data.</text>
</comment>
<dbReference type="Pfam" id="PF24576">
    <property type="entry name" value="IR75A_N"/>
    <property type="match status" value="1"/>
</dbReference>
<dbReference type="Proteomes" id="UP001233999">
    <property type="component" value="Unassembled WGS sequence"/>
</dbReference>
<feature type="transmembrane region" description="Helical" evidence="13">
    <location>
        <begin position="253"/>
        <end position="270"/>
    </location>
</feature>
<evidence type="ECO:0000256" key="6">
    <source>
        <dbReference type="ARBA" id="ARBA00022989"/>
    </source>
</evidence>
<comment type="subcellular location">
    <subcellularLocation>
        <location evidence="1">Cell membrane</location>
        <topology evidence="1">Multi-pass membrane protein</topology>
    </subcellularLocation>
</comment>
<evidence type="ECO:0000256" key="7">
    <source>
        <dbReference type="ARBA" id="ARBA00023065"/>
    </source>
</evidence>
<evidence type="ECO:0000256" key="10">
    <source>
        <dbReference type="ARBA" id="ARBA00023180"/>
    </source>
</evidence>
<evidence type="ECO:0000259" key="15">
    <source>
        <dbReference type="Pfam" id="PF10613"/>
    </source>
</evidence>
<dbReference type="InterPro" id="IPR001320">
    <property type="entry name" value="Iontro_rcpt_C"/>
</dbReference>
<reference evidence="17" key="2">
    <citation type="submission" date="2023-05" db="EMBL/GenBank/DDBJ databases">
        <authorList>
            <person name="Fouks B."/>
        </authorList>
    </citation>
    <scope>NUCLEOTIDE SEQUENCE</scope>
    <source>
        <strain evidence="17">Stay&amp;Tobe</strain>
        <tissue evidence="17">Testes</tissue>
    </source>
</reference>
<dbReference type="Gene3D" id="1.10.287.70">
    <property type="match status" value="1"/>
</dbReference>
<evidence type="ECO:0000313" key="18">
    <source>
        <dbReference type="Proteomes" id="UP001233999"/>
    </source>
</evidence>
<dbReference type="EMBL" id="JASPKZ010007245">
    <property type="protein sequence ID" value="KAJ9585857.1"/>
    <property type="molecule type" value="Genomic_DNA"/>
</dbReference>
<gene>
    <name evidence="17" type="ORF">L9F63_020499</name>
</gene>
<evidence type="ECO:0000256" key="9">
    <source>
        <dbReference type="ARBA" id="ARBA00023170"/>
    </source>
</evidence>
<keyword evidence="4" id="KW-1003">Cell membrane</keyword>
<sequence>MILPFNTFEELLKKGTYRLHLLSGVELSYFKVLNIVHPRMAEWLVFQYELTPLEEMFDDLYIPLDSEFLVAQSLQDGVIQIKEIYHIFEKSPLEILYVGTWTPNKGLEWKTSGFYKRRKDLHGLVLKVVVTKTDLPTTLIRDNDGNVTEVDGFFGQIWAELQNRLNFSSRYVEIVKKKIGGMSYNGTAIGMIGIIARKEADVAIGGFTIYPSRLLVVDFLIPLLEDHTNLYIREIETLELHWSSFLSPFKKQLWYAVVAALFILSCVFMYSNYMRRRNNTCNPIDNLIESFYCIYGAFCGQGRERPPTFWPCRIVLLTAFLIGYVVVAAYSAALISFLTVQRSELPFTSFRGLLRDGTYKLGVTVGAEVSYFSESKNYIMRRLYAKLIAPRKDHFHENAIDGFMRVCGEDKYALVTSDIGMLRLQSGDVPCNIQKVPHTNIPGSVSIAITKGSPYRALFNYK</sequence>
<evidence type="ECO:0000259" key="14">
    <source>
        <dbReference type="Pfam" id="PF00060"/>
    </source>
</evidence>
<keyword evidence="11" id="KW-1071">Ligand-gated ion channel</keyword>
<proteinExistence type="inferred from homology"/>
<keyword evidence="9" id="KW-0675">Receptor</keyword>
<evidence type="ECO:0000256" key="3">
    <source>
        <dbReference type="ARBA" id="ARBA00022448"/>
    </source>
</evidence>
<dbReference type="GO" id="GO:0005886">
    <property type="term" value="C:plasma membrane"/>
    <property type="evidence" value="ECO:0007669"/>
    <property type="project" value="UniProtKB-SubCell"/>
</dbReference>
<feature type="domain" description="Ionotropic receptor 75a N-terminal" evidence="16">
    <location>
        <begin position="41"/>
        <end position="130"/>
    </location>
</feature>
<keyword evidence="7" id="KW-0406">Ion transport</keyword>
<keyword evidence="6 13" id="KW-1133">Transmembrane helix</keyword>
<dbReference type="SUPFAM" id="SSF53850">
    <property type="entry name" value="Periplasmic binding protein-like II"/>
    <property type="match status" value="1"/>
</dbReference>
<evidence type="ECO:0000256" key="1">
    <source>
        <dbReference type="ARBA" id="ARBA00004651"/>
    </source>
</evidence>
<dbReference type="PANTHER" id="PTHR42643">
    <property type="entry name" value="IONOTROPIC RECEPTOR 20A-RELATED"/>
    <property type="match status" value="1"/>
</dbReference>
<dbReference type="InterPro" id="IPR052192">
    <property type="entry name" value="Insect_Ionotropic_Sensory_Rcpt"/>
</dbReference>
<dbReference type="Pfam" id="PF10613">
    <property type="entry name" value="Lig_chan-Glu_bd"/>
    <property type="match status" value="1"/>
</dbReference>
<name>A0AAD7ZTM1_DIPPU</name>
<feature type="domain" description="Ionotropic glutamate receptor L-glutamate and glycine-binding" evidence="15">
    <location>
        <begin position="141"/>
        <end position="227"/>
    </location>
</feature>
<accession>A0AAD7ZTM1</accession>
<keyword evidence="3" id="KW-0813">Transport</keyword>
<keyword evidence="5 13" id="KW-0812">Transmembrane</keyword>
<dbReference type="InterPro" id="IPR019594">
    <property type="entry name" value="Glu/Gly-bd"/>
</dbReference>
<dbReference type="GO" id="GO:0050906">
    <property type="term" value="P:detection of stimulus involved in sensory perception"/>
    <property type="evidence" value="ECO:0007669"/>
    <property type="project" value="UniProtKB-ARBA"/>
</dbReference>